<feature type="binding site" evidence="8">
    <location>
        <position position="6"/>
    </location>
    <ligand>
        <name>Mg(2+)</name>
        <dbReference type="ChEBI" id="CHEBI:18420"/>
    </ligand>
</feature>
<dbReference type="GO" id="GO:0004540">
    <property type="term" value="F:RNA nuclease activity"/>
    <property type="evidence" value="ECO:0007669"/>
    <property type="project" value="InterPro"/>
</dbReference>
<evidence type="ECO:0000256" key="6">
    <source>
        <dbReference type="ARBA" id="ARBA00022842"/>
    </source>
</evidence>
<protein>
    <recommendedName>
        <fullName evidence="8">Ribonuclease VapC</fullName>
        <shortName evidence="8">RNase VapC</shortName>
        <ecNumber evidence="8">3.1.-.-</ecNumber>
    </recommendedName>
    <alternativeName>
        <fullName evidence="8">Toxin VapC</fullName>
    </alternativeName>
</protein>
<dbReference type="HAMAP" id="MF_00265">
    <property type="entry name" value="VapC_Nob1"/>
    <property type="match status" value="1"/>
</dbReference>
<dbReference type="RefSeq" id="WP_107940672.1">
    <property type="nucleotide sequence ID" value="NZ_QANS01000004.1"/>
</dbReference>
<keyword evidence="8" id="KW-0800">Toxin</keyword>
<dbReference type="InterPro" id="IPR022907">
    <property type="entry name" value="VapC_family"/>
</dbReference>
<evidence type="ECO:0000313" key="11">
    <source>
        <dbReference type="Proteomes" id="UP000244248"/>
    </source>
</evidence>
<keyword evidence="11" id="KW-1185">Reference proteome</keyword>
<dbReference type="Proteomes" id="UP000244248">
    <property type="component" value="Unassembled WGS sequence"/>
</dbReference>
<comment type="cofactor">
    <cofactor evidence="1 8">
        <name>Mg(2+)</name>
        <dbReference type="ChEBI" id="CHEBI:18420"/>
    </cofactor>
</comment>
<evidence type="ECO:0000256" key="3">
    <source>
        <dbReference type="ARBA" id="ARBA00022722"/>
    </source>
</evidence>
<dbReference type="SUPFAM" id="SSF88723">
    <property type="entry name" value="PIN domain-like"/>
    <property type="match status" value="1"/>
</dbReference>
<feature type="domain" description="PIN" evidence="9">
    <location>
        <begin position="3"/>
        <end position="125"/>
    </location>
</feature>
<dbReference type="EMBL" id="QANS01000004">
    <property type="protein sequence ID" value="PTU31085.1"/>
    <property type="molecule type" value="Genomic_DNA"/>
</dbReference>
<name>A0A2T5MES7_9GAMM</name>
<keyword evidence="6 8" id="KW-0460">Magnesium</keyword>
<dbReference type="EC" id="3.1.-.-" evidence="8"/>
<accession>A0A2T5MES7</accession>
<dbReference type="InterPro" id="IPR029060">
    <property type="entry name" value="PIN-like_dom_sf"/>
</dbReference>
<dbReference type="PANTHER" id="PTHR33653">
    <property type="entry name" value="RIBONUCLEASE VAPC2"/>
    <property type="match status" value="1"/>
</dbReference>
<keyword evidence="4 8" id="KW-0479">Metal-binding</keyword>
<evidence type="ECO:0000256" key="4">
    <source>
        <dbReference type="ARBA" id="ARBA00022723"/>
    </source>
</evidence>
<comment type="function">
    <text evidence="8">Toxic component of a toxin-antitoxin (TA) system. An RNase.</text>
</comment>
<evidence type="ECO:0000256" key="1">
    <source>
        <dbReference type="ARBA" id="ARBA00001946"/>
    </source>
</evidence>
<dbReference type="OrthoDB" id="7063608at2"/>
<comment type="caution">
    <text evidence="8">Lacks conserved residue(s) required for the propagation of feature annotation.</text>
</comment>
<dbReference type="InterPro" id="IPR002716">
    <property type="entry name" value="PIN_dom"/>
</dbReference>
<dbReference type="InterPro" id="IPR050556">
    <property type="entry name" value="Type_II_TA_system_RNase"/>
</dbReference>
<dbReference type="GO" id="GO:0000287">
    <property type="term" value="F:magnesium ion binding"/>
    <property type="evidence" value="ECO:0007669"/>
    <property type="project" value="UniProtKB-UniRule"/>
</dbReference>
<dbReference type="AlphaFoldDB" id="A0A2T5MES7"/>
<dbReference type="GO" id="GO:0016787">
    <property type="term" value="F:hydrolase activity"/>
    <property type="evidence" value="ECO:0007669"/>
    <property type="project" value="UniProtKB-KW"/>
</dbReference>
<dbReference type="GO" id="GO:0090729">
    <property type="term" value="F:toxin activity"/>
    <property type="evidence" value="ECO:0007669"/>
    <property type="project" value="UniProtKB-KW"/>
</dbReference>
<dbReference type="Pfam" id="PF01850">
    <property type="entry name" value="PIN"/>
    <property type="match status" value="1"/>
</dbReference>
<comment type="similarity">
    <text evidence="7 8">Belongs to the PINc/VapC protein family.</text>
</comment>
<comment type="caution">
    <text evidence="10">The sequence shown here is derived from an EMBL/GenBank/DDBJ whole genome shotgun (WGS) entry which is preliminary data.</text>
</comment>
<evidence type="ECO:0000256" key="7">
    <source>
        <dbReference type="ARBA" id="ARBA00038093"/>
    </source>
</evidence>
<sequence length="137" mass="14806">MKYLLDSNIVVAAIKGRLPVAVRLSSMRPGDIAVPIIAKMEAEMALRADTRAQNRYGKLLREFFANVRVLDFGAAEAQHAITLGGYQRQGGGAPMDNYNLLVAATALAHQLVLVTDDTLAFADVPGLDVENWLRAAV</sequence>
<evidence type="ECO:0000259" key="9">
    <source>
        <dbReference type="Pfam" id="PF01850"/>
    </source>
</evidence>
<dbReference type="Gene3D" id="3.40.50.1010">
    <property type="entry name" value="5'-nuclease"/>
    <property type="match status" value="1"/>
</dbReference>
<gene>
    <name evidence="8" type="primary">vapC</name>
    <name evidence="10" type="ORF">CJD38_12395</name>
</gene>
<evidence type="ECO:0000256" key="2">
    <source>
        <dbReference type="ARBA" id="ARBA00022649"/>
    </source>
</evidence>
<organism evidence="10 11">
    <name type="scientific">Stenotrophobium rhamnosiphilum</name>
    <dbReference type="NCBI Taxonomy" id="2029166"/>
    <lineage>
        <taxon>Bacteria</taxon>
        <taxon>Pseudomonadati</taxon>
        <taxon>Pseudomonadota</taxon>
        <taxon>Gammaproteobacteria</taxon>
        <taxon>Nevskiales</taxon>
        <taxon>Nevskiaceae</taxon>
        <taxon>Stenotrophobium</taxon>
    </lineage>
</organism>
<evidence type="ECO:0000313" key="10">
    <source>
        <dbReference type="EMBL" id="PTU31085.1"/>
    </source>
</evidence>
<evidence type="ECO:0000256" key="5">
    <source>
        <dbReference type="ARBA" id="ARBA00022801"/>
    </source>
</evidence>
<dbReference type="PANTHER" id="PTHR33653:SF1">
    <property type="entry name" value="RIBONUCLEASE VAPC2"/>
    <property type="match status" value="1"/>
</dbReference>
<proteinExistence type="inferred from homology"/>
<keyword evidence="2 8" id="KW-1277">Toxin-antitoxin system</keyword>
<keyword evidence="5 8" id="KW-0378">Hydrolase</keyword>
<keyword evidence="3 8" id="KW-0540">Nuclease</keyword>
<reference evidence="10 11" key="1">
    <citation type="submission" date="2018-04" db="EMBL/GenBank/DDBJ databases">
        <title>Novel species isolated from glacier.</title>
        <authorList>
            <person name="Liu Q."/>
            <person name="Xin Y.-H."/>
        </authorList>
    </citation>
    <scope>NUCLEOTIDE SEQUENCE [LARGE SCALE GENOMIC DNA]</scope>
    <source>
        <strain evidence="10 11">GT1R17</strain>
    </source>
</reference>
<evidence type="ECO:0000256" key="8">
    <source>
        <dbReference type="HAMAP-Rule" id="MF_00265"/>
    </source>
</evidence>